<proteinExistence type="predicted"/>
<name>A0A0E9RHK7_ANGAN</name>
<reference evidence="1" key="1">
    <citation type="submission" date="2014-11" db="EMBL/GenBank/DDBJ databases">
        <authorList>
            <person name="Amaro Gonzalez C."/>
        </authorList>
    </citation>
    <scope>NUCLEOTIDE SEQUENCE</scope>
</reference>
<dbReference type="AlphaFoldDB" id="A0A0E9RHK7"/>
<reference evidence="1" key="2">
    <citation type="journal article" date="2015" name="Fish Shellfish Immunol.">
        <title>Early steps in the European eel (Anguilla anguilla)-Vibrio vulnificus interaction in the gills: Role of the RtxA13 toxin.</title>
        <authorList>
            <person name="Callol A."/>
            <person name="Pajuelo D."/>
            <person name="Ebbesson L."/>
            <person name="Teles M."/>
            <person name="MacKenzie S."/>
            <person name="Amaro C."/>
        </authorList>
    </citation>
    <scope>NUCLEOTIDE SEQUENCE</scope>
</reference>
<protein>
    <submittedName>
        <fullName evidence="1">Uncharacterized protein</fullName>
    </submittedName>
</protein>
<sequence>MILSPCMKCLSFYLFSELKKNIKE</sequence>
<evidence type="ECO:0000313" key="1">
    <source>
        <dbReference type="EMBL" id="JAH27813.1"/>
    </source>
</evidence>
<accession>A0A0E9RHK7</accession>
<organism evidence="1">
    <name type="scientific">Anguilla anguilla</name>
    <name type="common">European freshwater eel</name>
    <name type="synonym">Muraena anguilla</name>
    <dbReference type="NCBI Taxonomy" id="7936"/>
    <lineage>
        <taxon>Eukaryota</taxon>
        <taxon>Metazoa</taxon>
        <taxon>Chordata</taxon>
        <taxon>Craniata</taxon>
        <taxon>Vertebrata</taxon>
        <taxon>Euteleostomi</taxon>
        <taxon>Actinopterygii</taxon>
        <taxon>Neopterygii</taxon>
        <taxon>Teleostei</taxon>
        <taxon>Anguilliformes</taxon>
        <taxon>Anguillidae</taxon>
        <taxon>Anguilla</taxon>
    </lineage>
</organism>
<dbReference type="EMBL" id="GBXM01080764">
    <property type="protein sequence ID" value="JAH27813.1"/>
    <property type="molecule type" value="Transcribed_RNA"/>
</dbReference>